<accession>A6IN43</accession>
<proteinExistence type="predicted"/>
<protein>
    <submittedName>
        <fullName evidence="1">RCG29838</fullName>
    </submittedName>
</protein>
<evidence type="ECO:0000313" key="1">
    <source>
        <dbReference type="EMBL" id="EDM01396.1"/>
    </source>
</evidence>
<dbReference type="Proteomes" id="UP000234681">
    <property type="component" value="Chromosome 4"/>
</dbReference>
<sequence>MKLSMTGKEAIL</sequence>
<dbReference type="EMBL" id="CH473964">
    <property type="protein sequence ID" value="EDM01396.1"/>
    <property type="molecule type" value="Genomic_DNA"/>
</dbReference>
<name>A6IN43_RAT</name>
<gene>
    <name evidence="1" type="ORF">rCG_29838</name>
</gene>
<organism evidence="1 2">
    <name type="scientific">Rattus norvegicus</name>
    <name type="common">Rat</name>
    <dbReference type="NCBI Taxonomy" id="10116"/>
    <lineage>
        <taxon>Eukaryota</taxon>
        <taxon>Metazoa</taxon>
        <taxon>Chordata</taxon>
        <taxon>Craniata</taxon>
        <taxon>Vertebrata</taxon>
        <taxon>Euteleostomi</taxon>
        <taxon>Mammalia</taxon>
        <taxon>Eutheria</taxon>
        <taxon>Euarchontoglires</taxon>
        <taxon>Glires</taxon>
        <taxon>Rodentia</taxon>
        <taxon>Myomorpha</taxon>
        <taxon>Muroidea</taxon>
        <taxon>Muridae</taxon>
        <taxon>Murinae</taxon>
        <taxon>Rattus</taxon>
    </lineage>
</organism>
<evidence type="ECO:0000313" key="2">
    <source>
        <dbReference type="Proteomes" id="UP000234681"/>
    </source>
</evidence>
<reference evidence="1 2" key="1">
    <citation type="submission" date="2005-09" db="EMBL/GenBank/DDBJ databases">
        <authorList>
            <person name="Mural R.J."/>
            <person name="Li P.W."/>
            <person name="Adams M.D."/>
            <person name="Amanatides P.G."/>
            <person name="Baden-Tillson H."/>
            <person name="Barnstead M."/>
            <person name="Chin S.H."/>
            <person name="Dew I."/>
            <person name="Evans C.A."/>
            <person name="Ferriera S."/>
            <person name="Flanigan M."/>
            <person name="Fosler C."/>
            <person name="Glodek A."/>
            <person name="Gu Z."/>
            <person name="Holt R.A."/>
            <person name="Jennings D."/>
            <person name="Kraft C.L."/>
            <person name="Lu F."/>
            <person name="Nguyen T."/>
            <person name="Nusskern D.R."/>
            <person name="Pfannkoch C.M."/>
            <person name="Sitter C."/>
            <person name="Sutton G.G."/>
            <person name="Venter J.C."/>
            <person name="Wang Z."/>
            <person name="Woodage T."/>
            <person name="Zheng X.H."/>
            <person name="Zhong F."/>
        </authorList>
    </citation>
    <scope>NUCLEOTIDE SEQUENCE [LARGE SCALE GENOMIC DNA]</scope>
    <source>
        <strain>BN</strain>
        <strain evidence="2">Sprague-Dawley</strain>
    </source>
</reference>